<dbReference type="GO" id="GO:0000166">
    <property type="term" value="F:nucleotide binding"/>
    <property type="evidence" value="ECO:0007669"/>
    <property type="project" value="InterPro"/>
</dbReference>
<dbReference type="Pfam" id="PF22725">
    <property type="entry name" value="GFO_IDH_MocA_C3"/>
    <property type="match status" value="1"/>
</dbReference>
<dbReference type="EMBL" id="FOTQ01000002">
    <property type="protein sequence ID" value="SFL95480.1"/>
    <property type="molecule type" value="Genomic_DNA"/>
</dbReference>
<dbReference type="OrthoDB" id="9792935at2"/>
<keyword evidence="2" id="KW-0560">Oxidoreductase</keyword>
<proteinExistence type="inferred from homology"/>
<dbReference type="AlphaFoldDB" id="A0A1I4LWY4"/>
<name>A0A1I4LWY4_9RHOB</name>
<evidence type="ECO:0000256" key="2">
    <source>
        <dbReference type="ARBA" id="ARBA00023002"/>
    </source>
</evidence>
<dbReference type="Pfam" id="PF01408">
    <property type="entry name" value="GFO_IDH_MocA"/>
    <property type="match status" value="1"/>
</dbReference>
<dbReference type="PANTHER" id="PTHR22604:SF105">
    <property type="entry name" value="TRANS-1,2-DIHYDROBENZENE-1,2-DIOL DEHYDROGENASE"/>
    <property type="match status" value="1"/>
</dbReference>
<feature type="domain" description="Gfo/Idh/MocA-like oxidoreductase N-terminal" evidence="3">
    <location>
        <begin position="6"/>
        <end position="120"/>
    </location>
</feature>
<evidence type="ECO:0000313" key="5">
    <source>
        <dbReference type="EMBL" id="SFL95480.1"/>
    </source>
</evidence>
<dbReference type="RefSeq" id="WP_093093166.1">
    <property type="nucleotide sequence ID" value="NZ_FOTQ01000002.1"/>
</dbReference>
<dbReference type="STRING" id="254406.SAMN04488042_102272"/>
<dbReference type="GO" id="GO:0016491">
    <property type="term" value="F:oxidoreductase activity"/>
    <property type="evidence" value="ECO:0007669"/>
    <property type="project" value="UniProtKB-KW"/>
</dbReference>
<dbReference type="Gene3D" id="3.40.50.720">
    <property type="entry name" value="NAD(P)-binding Rossmann-like Domain"/>
    <property type="match status" value="1"/>
</dbReference>
<gene>
    <name evidence="5" type="ORF">SAMN04488042_102272</name>
</gene>
<reference evidence="5 6" key="1">
    <citation type="submission" date="2016-10" db="EMBL/GenBank/DDBJ databases">
        <authorList>
            <person name="de Groot N.N."/>
        </authorList>
    </citation>
    <scope>NUCLEOTIDE SEQUENCE [LARGE SCALE GENOMIC DNA]</scope>
    <source>
        <strain evidence="5 6">DSM 15283</strain>
    </source>
</reference>
<sequence>MSKDIVRWGVLGAAQFALNHMAPAIHAAKGAELAALATRNSDKAKGFQAFAPGLRVHESYEALLADPEIDAVYIPLPNHLHVEWSIRALEAGKAVLCEKPVGMEVHEIDRLIAVRDRTGMLAAEAFMIVHHPQWKRAQHLLAEGAVGELIQVNAVFSYFNDDAGNIRNQATAGGGGLRDIGVYILGGTRFATGQEPEQLDHARLSMQGGIDLVAEMAFRFPGFGFQGYVSTRMAPRQEVHFHGDKAVLSLTCPFNAGVFDQAELRLARNDKSVVIERFPGVNQYVLQVEAFVRTLLDGVPFDWTLEQARGTQAMIDDVLATAV</sequence>
<feature type="domain" description="GFO/IDH/MocA-like oxidoreductase" evidence="4">
    <location>
        <begin position="134"/>
        <end position="248"/>
    </location>
</feature>
<evidence type="ECO:0000259" key="3">
    <source>
        <dbReference type="Pfam" id="PF01408"/>
    </source>
</evidence>
<dbReference type="InterPro" id="IPR050984">
    <property type="entry name" value="Gfo/Idh/MocA_domain"/>
</dbReference>
<dbReference type="Proteomes" id="UP000199144">
    <property type="component" value="Unassembled WGS sequence"/>
</dbReference>
<evidence type="ECO:0000259" key="4">
    <source>
        <dbReference type="Pfam" id="PF22725"/>
    </source>
</evidence>
<dbReference type="InterPro" id="IPR055170">
    <property type="entry name" value="GFO_IDH_MocA-like_dom"/>
</dbReference>
<dbReference type="PANTHER" id="PTHR22604">
    <property type="entry name" value="OXIDOREDUCTASES"/>
    <property type="match status" value="1"/>
</dbReference>
<evidence type="ECO:0000256" key="1">
    <source>
        <dbReference type="ARBA" id="ARBA00010928"/>
    </source>
</evidence>
<dbReference type="InterPro" id="IPR036291">
    <property type="entry name" value="NAD(P)-bd_dom_sf"/>
</dbReference>
<evidence type="ECO:0000313" key="6">
    <source>
        <dbReference type="Proteomes" id="UP000199144"/>
    </source>
</evidence>
<keyword evidence="6" id="KW-1185">Reference proteome</keyword>
<dbReference type="SUPFAM" id="SSF55347">
    <property type="entry name" value="Glyceraldehyde-3-phosphate dehydrogenase-like, C-terminal domain"/>
    <property type="match status" value="1"/>
</dbReference>
<protein>
    <submittedName>
        <fullName evidence="5">Predicted dehydrogenase</fullName>
    </submittedName>
</protein>
<dbReference type="InterPro" id="IPR000683">
    <property type="entry name" value="Gfo/Idh/MocA-like_OxRdtase_N"/>
</dbReference>
<accession>A0A1I4LWY4</accession>
<organism evidence="5 6">
    <name type="scientific">Shimia aestuarii</name>
    <dbReference type="NCBI Taxonomy" id="254406"/>
    <lineage>
        <taxon>Bacteria</taxon>
        <taxon>Pseudomonadati</taxon>
        <taxon>Pseudomonadota</taxon>
        <taxon>Alphaproteobacteria</taxon>
        <taxon>Rhodobacterales</taxon>
        <taxon>Roseobacteraceae</taxon>
    </lineage>
</organism>
<dbReference type="Gene3D" id="3.30.360.10">
    <property type="entry name" value="Dihydrodipicolinate Reductase, domain 2"/>
    <property type="match status" value="1"/>
</dbReference>
<dbReference type="SUPFAM" id="SSF51735">
    <property type="entry name" value="NAD(P)-binding Rossmann-fold domains"/>
    <property type="match status" value="1"/>
</dbReference>
<comment type="similarity">
    <text evidence="1">Belongs to the Gfo/Idh/MocA family.</text>
</comment>